<evidence type="ECO:0000256" key="1">
    <source>
        <dbReference type="SAM" id="Coils"/>
    </source>
</evidence>
<dbReference type="Gene3D" id="3.40.50.300">
    <property type="entry name" value="P-loop containing nucleotide triphosphate hydrolases"/>
    <property type="match status" value="1"/>
</dbReference>
<protein>
    <submittedName>
        <fullName evidence="2">Uncharacterized protein</fullName>
    </submittedName>
</protein>
<dbReference type="AlphaFoldDB" id="A0A2K9DKA0"/>
<dbReference type="Pfam" id="PF13555">
    <property type="entry name" value="AAA_29"/>
    <property type="match status" value="1"/>
</dbReference>
<evidence type="ECO:0000313" key="3">
    <source>
        <dbReference type="Proteomes" id="UP000233276"/>
    </source>
</evidence>
<feature type="coiled-coil region" evidence="1">
    <location>
        <begin position="211"/>
        <end position="315"/>
    </location>
</feature>
<keyword evidence="1" id="KW-0175">Coiled coil</keyword>
<organism evidence="2 3">
    <name type="scientific">Microbacterium hominis</name>
    <dbReference type="NCBI Taxonomy" id="162426"/>
    <lineage>
        <taxon>Bacteria</taxon>
        <taxon>Bacillati</taxon>
        <taxon>Actinomycetota</taxon>
        <taxon>Actinomycetes</taxon>
        <taxon>Micrococcales</taxon>
        <taxon>Microbacteriaceae</taxon>
        <taxon>Microbacterium</taxon>
    </lineage>
</organism>
<dbReference type="EMBL" id="CP025299">
    <property type="protein sequence ID" value="AUG28788.1"/>
    <property type="molecule type" value="Genomic_DNA"/>
</dbReference>
<evidence type="ECO:0000313" key="2">
    <source>
        <dbReference type="EMBL" id="AUG28788.1"/>
    </source>
</evidence>
<gene>
    <name evidence="2" type="ORF">CXR34_04395</name>
</gene>
<accession>A0A2K9DKA0</accession>
<dbReference type="KEGG" id="mhos:CXR34_04395"/>
<name>A0A2K9DKA0_9MICO</name>
<sequence length="423" mass="45638">MSQTFSVANFKGVREITLSPEGSLVVIAGGNGAGKSSFIDAFVELFDPKGTRLTPKPIREGEDEARAEFTDTDLGVRIVRTWKKNDAGRLEVFALDGAKYSKPADVVASLTGGLIFDPVAFLNLDERKQRDALLAKVDLPFDIDALAREKAGAEERRLEAGRDVRRLQGALASMPNPLDAPAEEVSGAAVLAEIEAAQAFERDGETLRHSLAEADASVERAEARVDELERMLADARYALTQADDDRAAIAHELNHWNATPERPNLDALRAKLAAVDETNAAVRARREYSKVAAECAAAETAQAAANRELEAIEKRKREGLAAATFPVDGLSVDENGVTFDGVPFTQVNSAMRRRVAFAIATAGDPKLRLVIVKDGDLLDADSLAAIRELADERGYTVLVERDRDESRQIGFTIEGGALTEAGV</sequence>
<proteinExistence type="predicted"/>
<dbReference type="Proteomes" id="UP000233276">
    <property type="component" value="Chromosome"/>
</dbReference>
<dbReference type="InterPro" id="IPR027417">
    <property type="entry name" value="P-loop_NTPase"/>
</dbReference>
<dbReference type="SUPFAM" id="SSF52540">
    <property type="entry name" value="P-loop containing nucleoside triphosphate hydrolases"/>
    <property type="match status" value="1"/>
</dbReference>
<dbReference type="RefSeq" id="WP_101305716.1">
    <property type="nucleotide sequence ID" value="NZ_CP025299.1"/>
</dbReference>
<reference evidence="2 3" key="1">
    <citation type="submission" date="2017-12" db="EMBL/GenBank/DDBJ databases">
        <title>Isolation and characterization of estrogens degradatiion strain Microbacterium hominis SJTG1.</title>
        <authorList>
            <person name="Xiong W."/>
            <person name="Yin C."/>
            <person name="Zheng D."/>
            <person name="Liang R."/>
        </authorList>
    </citation>
    <scope>NUCLEOTIDE SEQUENCE [LARGE SCALE GENOMIC DNA]</scope>
    <source>
        <strain evidence="2 3">SJTG1</strain>
    </source>
</reference>